<organism evidence="2 3">
    <name type="scientific">Prorocentrum cordatum</name>
    <dbReference type="NCBI Taxonomy" id="2364126"/>
    <lineage>
        <taxon>Eukaryota</taxon>
        <taxon>Sar</taxon>
        <taxon>Alveolata</taxon>
        <taxon>Dinophyceae</taxon>
        <taxon>Prorocentrales</taxon>
        <taxon>Prorocentraceae</taxon>
        <taxon>Prorocentrum</taxon>
    </lineage>
</organism>
<evidence type="ECO:0000313" key="2">
    <source>
        <dbReference type="EMBL" id="CAK0876318.1"/>
    </source>
</evidence>
<proteinExistence type="predicted"/>
<evidence type="ECO:0000313" key="3">
    <source>
        <dbReference type="Proteomes" id="UP001189429"/>
    </source>
</evidence>
<protein>
    <recommendedName>
        <fullName evidence="4">Helitron helicase-like domain-containing protein</fullName>
    </recommendedName>
</protein>
<gene>
    <name evidence="2" type="ORF">PCOR1329_LOCUS60741</name>
</gene>
<evidence type="ECO:0000256" key="1">
    <source>
        <dbReference type="SAM" id="MobiDB-lite"/>
    </source>
</evidence>
<sequence length="1063" mass="117176">AAVEWLTANNHLHRHYRALRQDALAGGETYIRTARCLLHLGGIEVAARPHLHPRPAFADTGIKKRLQEGGWEAGTPPVKRSIMRKLSCRVADYYMGMIGAADKTEQPPDNFTVANHTFESYWRNQASVLVDRARQRGLPTLFPTRTVAEWKFPLLSAVFARYKKAGRLTDIQGPLTMHAYHVIRKVLDDFLRSECVPAYFKRLHDYSLRVEFQGRGTLHAHLVGWVGWYILAGRTDAEHCSPLARRLDEIFAGRVDVACGQGMDEALLNHVTRYAAKASVSLSWRASGHGDIEDSQWLRTYRMLTKRALTGPEMIIDLATAPLMMHTYEQSATHAQAPDSRSGFGPLGRLDNDAEKSRPIPDTAHRKFHDLYLDREGQGGRLPPDAAGFQESFADFARMHRYDPAKHRAAQRFQGTRAQACFGKVSCSVGFSFSWGARDNFAGQFMATFVPRDKANDWELREELPGRGEPPRPENTRFLTAALRSACRDGGAVRSSLQRWIREEDARLAEYVDFAQSCEERGKPSNRKASTDAFKSFAFQSAQARGAQLVQGCGPVAKERTAVREWLVSGRAVSFDAPEDREIAFLAADAAFDLIKTGWNLQRPHHLLPRAWPPGQAEHLRVARAALSVEDSHELRLAPVLSRFAHVSGEPGRGKSEAIIYAAHEASQREARVPAACPTGVLVGQYRDRLPSTQFVTVETIHSERRVSRDYDPGGQRGIRPTFPVQHIHMETHEFARSKDPVLLDFLSDIQARQPIRRALKDFFGERHLGRNLPRAVAERRRVSQEAAPGDRDPVTWLTRTNEGTQKVNCEYLRQSHDLEQASIDAHPGAFRSDPDYGERKTDFCNGATGTVAFVLSDWTSGPPVFIVRLSHGVYVLVHPIKTEQGLRCTAAHIPAVYGYGMTTRQAQGATLRRVALHSELRRPACRGFAHVGLSRVSRRDGAFYFGRHRRTDWLPAGGPGAPAEQVERGVDSTDDSDLSDEEAGSVAHGLALRRVGVARAGAPGDSDADGGLALLGGQGAGTAADYGALFGGDSASDTPGADAESGSGQGGGSDSEDGALFG</sequence>
<dbReference type="EMBL" id="CAUYUJ010017616">
    <property type="protein sequence ID" value="CAK0876318.1"/>
    <property type="molecule type" value="Genomic_DNA"/>
</dbReference>
<feature type="non-terminal residue" evidence="2">
    <location>
        <position position="1"/>
    </location>
</feature>
<feature type="compositionally biased region" description="Acidic residues" evidence="1">
    <location>
        <begin position="973"/>
        <end position="984"/>
    </location>
</feature>
<feature type="region of interest" description="Disordered" evidence="1">
    <location>
        <begin position="955"/>
        <end position="986"/>
    </location>
</feature>
<comment type="caution">
    <text evidence="2">The sequence shown here is derived from an EMBL/GenBank/DDBJ whole genome shotgun (WGS) entry which is preliminary data.</text>
</comment>
<reference evidence="2" key="1">
    <citation type="submission" date="2023-10" db="EMBL/GenBank/DDBJ databases">
        <authorList>
            <person name="Chen Y."/>
            <person name="Shah S."/>
            <person name="Dougan E. K."/>
            <person name="Thang M."/>
            <person name="Chan C."/>
        </authorList>
    </citation>
    <scope>NUCLEOTIDE SEQUENCE [LARGE SCALE GENOMIC DNA]</scope>
</reference>
<feature type="compositionally biased region" description="Basic and acidic residues" evidence="1">
    <location>
        <begin position="350"/>
        <end position="361"/>
    </location>
</feature>
<evidence type="ECO:0008006" key="4">
    <source>
        <dbReference type="Google" id="ProtNLM"/>
    </source>
</evidence>
<dbReference type="Proteomes" id="UP001189429">
    <property type="component" value="Unassembled WGS sequence"/>
</dbReference>
<keyword evidence="3" id="KW-1185">Reference proteome</keyword>
<feature type="region of interest" description="Disordered" evidence="1">
    <location>
        <begin position="1027"/>
        <end position="1063"/>
    </location>
</feature>
<name>A0ABN9VTR3_9DINO</name>
<feature type="region of interest" description="Disordered" evidence="1">
    <location>
        <begin position="330"/>
        <end position="361"/>
    </location>
</feature>
<accession>A0ABN9VTR3</accession>